<sequence length="492" mass="55333">MSQVQFSKSTPEGLPPPTWNRSVRHRWRELLNSGSLPVKWKRKGRRDYMSAYESVQPTIPFVVAQRLILQHWLIVFDEIQLLDVSSATLLADVLSWFWRMGGVIVGTSNKIPDDLYKNGVQTDRLEPFVEALKERCTVISIPSEHDWRAVHADAGTKKSWYVYGKEDEFEEEVRKCAGEATPRSMELSVFGRKLFVPWSSGGVCKFAFVELCDESLGSADYMTIASTYHTVAITAVPILRLSAKNQARRLISLIDALYEARCRVICLAESQLERLFFPDAPSEAEHSHNHDPSRPPDVDVMMAEAVAETQELYRPNVASYDAPNMSEAPKAPSSPLALDTLSIFSGKDEQFAYKRALSRLREMTSERYAADECWAPLPPSARKWEGTAQPAGPHNQPGINPHTQMQSLTWAPPPRSPDQPSGPFAHQGARTRESASDTTGLHTAGRPAAPRLSEDHIWGVRDDWGARSKDWGRGARAYERRRDHNAGRRGRE</sequence>
<dbReference type="GO" id="GO:0005739">
    <property type="term" value="C:mitochondrion"/>
    <property type="evidence" value="ECO:0007669"/>
    <property type="project" value="TreeGrafter"/>
</dbReference>
<dbReference type="NCBIfam" id="NF040713">
    <property type="entry name" value="ZapE"/>
    <property type="match status" value="1"/>
</dbReference>
<keyword evidence="6" id="KW-1185">Reference proteome</keyword>
<dbReference type="Proteomes" id="UP000006352">
    <property type="component" value="Unassembled WGS sequence"/>
</dbReference>
<dbReference type="PANTHER" id="PTHR12169">
    <property type="entry name" value="ATPASE N2B"/>
    <property type="match status" value="1"/>
</dbReference>
<dbReference type="InterPro" id="IPR027417">
    <property type="entry name" value="P-loop_NTPase"/>
</dbReference>
<dbReference type="OrthoDB" id="2193432at2759"/>
<evidence type="ECO:0008006" key="7">
    <source>
        <dbReference type="Google" id="ProtNLM"/>
    </source>
</evidence>
<evidence type="ECO:0000313" key="6">
    <source>
        <dbReference type="Proteomes" id="UP000006352"/>
    </source>
</evidence>
<feature type="region of interest" description="Disordered" evidence="4">
    <location>
        <begin position="381"/>
        <end position="492"/>
    </location>
</feature>
<dbReference type="PANTHER" id="PTHR12169:SF2">
    <property type="entry name" value="AFG1P"/>
    <property type="match status" value="1"/>
</dbReference>
<dbReference type="Gene3D" id="3.40.50.300">
    <property type="entry name" value="P-loop containing nucleotide triphosphate hydrolases"/>
    <property type="match status" value="1"/>
</dbReference>
<keyword evidence="2" id="KW-0547">Nucleotide-binding</keyword>
<evidence type="ECO:0000256" key="2">
    <source>
        <dbReference type="ARBA" id="ARBA00022741"/>
    </source>
</evidence>
<dbReference type="EMBL" id="HE796896">
    <property type="protein sequence ID" value="CCL98667.1"/>
    <property type="molecule type" value="Genomic_DNA"/>
</dbReference>
<organism evidence="5 6">
    <name type="scientific">Fibroporia radiculosa</name>
    <dbReference type="NCBI Taxonomy" id="599839"/>
    <lineage>
        <taxon>Eukaryota</taxon>
        <taxon>Fungi</taxon>
        <taxon>Dikarya</taxon>
        <taxon>Basidiomycota</taxon>
        <taxon>Agaricomycotina</taxon>
        <taxon>Agaricomycetes</taxon>
        <taxon>Polyporales</taxon>
        <taxon>Fibroporiaceae</taxon>
        <taxon>Fibroporia</taxon>
    </lineage>
</organism>
<dbReference type="InterPro" id="IPR005654">
    <property type="entry name" value="ATPase_AFG1-like"/>
</dbReference>
<dbReference type="InParanoid" id="J4HRZ8"/>
<name>J4HRZ8_9APHY</name>
<keyword evidence="3" id="KW-0067">ATP-binding</keyword>
<evidence type="ECO:0000313" key="5">
    <source>
        <dbReference type="EMBL" id="CCL98667.1"/>
    </source>
</evidence>
<evidence type="ECO:0000256" key="3">
    <source>
        <dbReference type="ARBA" id="ARBA00022840"/>
    </source>
</evidence>
<evidence type="ECO:0000256" key="4">
    <source>
        <dbReference type="SAM" id="MobiDB-lite"/>
    </source>
</evidence>
<feature type="compositionally biased region" description="Polar residues" evidence="4">
    <location>
        <begin position="397"/>
        <end position="409"/>
    </location>
</feature>
<proteinExistence type="inferred from homology"/>
<comment type="similarity">
    <text evidence="1">Belongs to the AFG1 ATPase family.</text>
</comment>
<dbReference type="RefSeq" id="XP_012177950.1">
    <property type="nucleotide sequence ID" value="XM_012322560.1"/>
</dbReference>
<dbReference type="AlphaFoldDB" id="J4HRZ8"/>
<feature type="compositionally biased region" description="Basic and acidic residues" evidence="4">
    <location>
        <begin position="452"/>
        <end position="486"/>
    </location>
</feature>
<dbReference type="GeneID" id="24093578"/>
<dbReference type="Pfam" id="PF03969">
    <property type="entry name" value="AFG1_ATPase"/>
    <property type="match status" value="1"/>
</dbReference>
<dbReference type="HOGENOM" id="CLU_008681_7_1_1"/>
<accession>J4HRZ8</accession>
<protein>
    <recommendedName>
        <fullName evidence="7">AFG1-like ATPase</fullName>
    </recommendedName>
</protein>
<dbReference type="GO" id="GO:0016887">
    <property type="term" value="F:ATP hydrolysis activity"/>
    <property type="evidence" value="ECO:0007669"/>
    <property type="project" value="InterPro"/>
</dbReference>
<dbReference type="GO" id="GO:0005524">
    <property type="term" value="F:ATP binding"/>
    <property type="evidence" value="ECO:0007669"/>
    <property type="project" value="UniProtKB-KW"/>
</dbReference>
<reference evidence="5 6" key="1">
    <citation type="journal article" date="2012" name="Appl. Environ. Microbiol.">
        <title>Short-read sequencing for genomic analysis of the brown rot fungus Fibroporia radiculosa.</title>
        <authorList>
            <person name="Tang J.D."/>
            <person name="Perkins A.D."/>
            <person name="Sonstegard T.S."/>
            <person name="Schroeder S.G."/>
            <person name="Burgess S.C."/>
            <person name="Diehl S.V."/>
        </authorList>
    </citation>
    <scope>NUCLEOTIDE SEQUENCE [LARGE SCALE GENOMIC DNA]</scope>
    <source>
        <strain evidence="5 6">TFFH 294</strain>
    </source>
</reference>
<evidence type="ECO:0000256" key="1">
    <source>
        <dbReference type="ARBA" id="ARBA00010322"/>
    </source>
</evidence>
<gene>
    <name evidence="5" type="ORF">FIBRA_00669</name>
</gene>